<organism evidence="5 6">
    <name type="scientific">Adiantum capillus-veneris</name>
    <name type="common">Maidenhair fern</name>
    <dbReference type="NCBI Taxonomy" id="13818"/>
    <lineage>
        <taxon>Eukaryota</taxon>
        <taxon>Viridiplantae</taxon>
        <taxon>Streptophyta</taxon>
        <taxon>Embryophyta</taxon>
        <taxon>Tracheophyta</taxon>
        <taxon>Polypodiopsida</taxon>
        <taxon>Polypodiidae</taxon>
        <taxon>Polypodiales</taxon>
        <taxon>Pteridineae</taxon>
        <taxon>Pteridaceae</taxon>
        <taxon>Vittarioideae</taxon>
        <taxon>Adiantum</taxon>
    </lineage>
</organism>
<sequence length="379" mass="41540">MGGGLTVKVVVIALLLQGVVGIMTPRRRVRCRAPLVVFGASMMDVGENAAAHPFSSASEFPPYGLDYFKAPAARYSNGRVISDFISIGLGYGLMDAYLNSVNPRFTNGVNFASSGSTARNSTQSSSAFFSLDIQVRQYRLFQMKVQSVQTRHRGRFIYLPTPLRLSRAIHVIMQAHNDYGNTILGQASYDPLTTVTSVIAAFESSLRELYNMGARTMIVMNVLPLGCTPGYLTNGARRSKALDEDSCVAEFNSLVDLHNSHLQLLINHLREELVWKELVVFDLNAVYIDAVRHPSKYGVKYPMQACCGVGGKYNVSEILCGNTGVLNGKEVQAWRCANPTEYISWDGLHPTESFAKHIAAALLSGKYFSPSLSISDACL</sequence>
<evidence type="ECO:0000256" key="1">
    <source>
        <dbReference type="ARBA" id="ARBA00008668"/>
    </source>
</evidence>
<dbReference type="InterPro" id="IPR036514">
    <property type="entry name" value="SGNH_hydro_sf"/>
</dbReference>
<dbReference type="AlphaFoldDB" id="A0A9D4U3R3"/>
<dbReference type="SUPFAM" id="SSF52266">
    <property type="entry name" value="SGNH hydrolase"/>
    <property type="match status" value="1"/>
</dbReference>
<dbReference type="Proteomes" id="UP000886520">
    <property type="component" value="Chromosome 24"/>
</dbReference>
<name>A0A9D4U3R3_ADICA</name>
<feature type="chain" id="PRO_5039622708" description="GDSL esterase/lipase" evidence="4">
    <location>
        <begin position="22"/>
        <end position="379"/>
    </location>
</feature>
<dbReference type="CDD" id="cd01837">
    <property type="entry name" value="SGNH_plant_lipase_like"/>
    <property type="match status" value="1"/>
</dbReference>
<proteinExistence type="inferred from homology"/>
<dbReference type="Pfam" id="PF00657">
    <property type="entry name" value="Lipase_GDSL"/>
    <property type="match status" value="1"/>
</dbReference>
<evidence type="ECO:0000256" key="2">
    <source>
        <dbReference type="ARBA" id="ARBA00022729"/>
    </source>
</evidence>
<dbReference type="EMBL" id="JABFUD020000024">
    <property type="protein sequence ID" value="KAI5060510.1"/>
    <property type="molecule type" value="Genomic_DNA"/>
</dbReference>
<evidence type="ECO:0008006" key="7">
    <source>
        <dbReference type="Google" id="ProtNLM"/>
    </source>
</evidence>
<evidence type="ECO:0000313" key="5">
    <source>
        <dbReference type="EMBL" id="KAI5060510.1"/>
    </source>
</evidence>
<dbReference type="PANTHER" id="PTHR22835:SF659">
    <property type="entry name" value="GDSL LIPASE_ACYLHYDROLASE, PUTATIVE (AFU_ORTHOLOGUE AFUA_2G00510)-RELATED"/>
    <property type="match status" value="1"/>
</dbReference>
<accession>A0A9D4U3R3</accession>
<keyword evidence="3" id="KW-0378">Hydrolase</keyword>
<dbReference type="InterPro" id="IPR001087">
    <property type="entry name" value="GDSL"/>
</dbReference>
<keyword evidence="6" id="KW-1185">Reference proteome</keyword>
<comment type="similarity">
    <text evidence="1">Belongs to the 'GDSL' lipolytic enzyme family.</text>
</comment>
<dbReference type="OrthoDB" id="1600564at2759"/>
<gene>
    <name evidence="5" type="ORF">GOP47_0024930</name>
</gene>
<comment type="caution">
    <text evidence="5">The sequence shown here is derived from an EMBL/GenBank/DDBJ whole genome shotgun (WGS) entry which is preliminary data.</text>
</comment>
<dbReference type="GO" id="GO:0016788">
    <property type="term" value="F:hydrolase activity, acting on ester bonds"/>
    <property type="evidence" value="ECO:0007669"/>
    <property type="project" value="InterPro"/>
</dbReference>
<feature type="signal peptide" evidence="4">
    <location>
        <begin position="1"/>
        <end position="21"/>
    </location>
</feature>
<evidence type="ECO:0000256" key="4">
    <source>
        <dbReference type="SAM" id="SignalP"/>
    </source>
</evidence>
<dbReference type="InterPro" id="IPR035669">
    <property type="entry name" value="SGNH_plant_lipase-like"/>
</dbReference>
<keyword evidence="2 4" id="KW-0732">Signal</keyword>
<evidence type="ECO:0000313" key="6">
    <source>
        <dbReference type="Proteomes" id="UP000886520"/>
    </source>
</evidence>
<evidence type="ECO:0000256" key="3">
    <source>
        <dbReference type="ARBA" id="ARBA00022801"/>
    </source>
</evidence>
<dbReference type="Gene3D" id="3.40.50.1110">
    <property type="entry name" value="SGNH hydrolase"/>
    <property type="match status" value="1"/>
</dbReference>
<dbReference type="PANTHER" id="PTHR22835">
    <property type="entry name" value="ZINC FINGER FYVE DOMAIN CONTAINING PROTEIN"/>
    <property type="match status" value="1"/>
</dbReference>
<protein>
    <recommendedName>
        <fullName evidence="7">GDSL esterase/lipase</fullName>
    </recommendedName>
</protein>
<reference evidence="5" key="1">
    <citation type="submission" date="2021-01" db="EMBL/GenBank/DDBJ databases">
        <title>Adiantum capillus-veneris genome.</title>
        <authorList>
            <person name="Fang Y."/>
            <person name="Liao Q."/>
        </authorList>
    </citation>
    <scope>NUCLEOTIDE SEQUENCE</scope>
    <source>
        <strain evidence="5">H3</strain>
        <tissue evidence="5">Leaf</tissue>
    </source>
</reference>